<keyword evidence="3 4" id="KW-0732">Signal</keyword>
<dbReference type="InterPro" id="IPR039424">
    <property type="entry name" value="SBP_5"/>
</dbReference>
<feature type="domain" description="Solute-binding protein family 5" evidence="5">
    <location>
        <begin position="169"/>
        <end position="550"/>
    </location>
</feature>
<feature type="chain" id="PRO_5021885477" evidence="4">
    <location>
        <begin position="24"/>
        <end position="636"/>
    </location>
</feature>
<keyword evidence="2" id="KW-0813">Transport</keyword>
<dbReference type="Gene3D" id="3.90.76.10">
    <property type="entry name" value="Dipeptide-binding Protein, Domain 1"/>
    <property type="match status" value="1"/>
</dbReference>
<name>A0A517YNN8_9BACT</name>
<proteinExistence type="inferred from homology"/>
<feature type="signal peptide" evidence="4">
    <location>
        <begin position="1"/>
        <end position="23"/>
    </location>
</feature>
<evidence type="ECO:0000256" key="3">
    <source>
        <dbReference type="ARBA" id="ARBA00022729"/>
    </source>
</evidence>
<dbReference type="SUPFAM" id="SSF53850">
    <property type="entry name" value="Periplasmic binding protein-like II"/>
    <property type="match status" value="1"/>
</dbReference>
<evidence type="ECO:0000256" key="4">
    <source>
        <dbReference type="SAM" id="SignalP"/>
    </source>
</evidence>
<dbReference type="InterPro" id="IPR000914">
    <property type="entry name" value="SBP_5_dom"/>
</dbReference>
<dbReference type="KEGG" id="aagg:ETAA8_69890"/>
<dbReference type="PANTHER" id="PTHR30290:SF9">
    <property type="entry name" value="OLIGOPEPTIDE-BINDING PROTEIN APPA"/>
    <property type="match status" value="1"/>
</dbReference>
<dbReference type="GO" id="GO:0015833">
    <property type="term" value="P:peptide transport"/>
    <property type="evidence" value="ECO:0007669"/>
    <property type="project" value="TreeGrafter"/>
</dbReference>
<dbReference type="PROSITE" id="PS51257">
    <property type="entry name" value="PROKAR_LIPOPROTEIN"/>
    <property type="match status" value="1"/>
</dbReference>
<dbReference type="OrthoDB" id="48318at2"/>
<dbReference type="RefSeq" id="WP_145099622.1">
    <property type="nucleotide sequence ID" value="NZ_CP036274.1"/>
</dbReference>
<protein>
    <submittedName>
        <fullName evidence="6">Oligopeptide-binding protein AppA</fullName>
    </submittedName>
</protein>
<dbReference type="CDD" id="cd08514">
    <property type="entry name" value="PBP2_AppA_like"/>
    <property type="match status" value="1"/>
</dbReference>
<evidence type="ECO:0000256" key="2">
    <source>
        <dbReference type="ARBA" id="ARBA00022448"/>
    </source>
</evidence>
<dbReference type="GO" id="GO:1904680">
    <property type="term" value="F:peptide transmembrane transporter activity"/>
    <property type="evidence" value="ECO:0007669"/>
    <property type="project" value="TreeGrafter"/>
</dbReference>
<dbReference type="AlphaFoldDB" id="A0A517YNN8"/>
<comment type="similarity">
    <text evidence="1">Belongs to the bacterial solute-binding protein 5 family.</text>
</comment>
<accession>A0A517YNN8</accession>
<gene>
    <name evidence="6" type="primary">appA</name>
    <name evidence="6" type="ORF">ETAA8_69890</name>
</gene>
<dbReference type="Gene3D" id="3.10.105.10">
    <property type="entry name" value="Dipeptide-binding Protein, Domain 3"/>
    <property type="match status" value="1"/>
</dbReference>
<keyword evidence="7" id="KW-1185">Reference proteome</keyword>
<evidence type="ECO:0000259" key="5">
    <source>
        <dbReference type="Pfam" id="PF00496"/>
    </source>
</evidence>
<evidence type="ECO:0000313" key="7">
    <source>
        <dbReference type="Proteomes" id="UP000315017"/>
    </source>
</evidence>
<evidence type="ECO:0000256" key="1">
    <source>
        <dbReference type="ARBA" id="ARBA00005695"/>
    </source>
</evidence>
<dbReference type="Proteomes" id="UP000315017">
    <property type="component" value="Chromosome"/>
</dbReference>
<dbReference type="Pfam" id="PF00496">
    <property type="entry name" value="SBP_bac_5"/>
    <property type="match status" value="1"/>
</dbReference>
<dbReference type="PANTHER" id="PTHR30290">
    <property type="entry name" value="PERIPLASMIC BINDING COMPONENT OF ABC TRANSPORTER"/>
    <property type="match status" value="1"/>
</dbReference>
<sequence length="636" mass="72461" precursor="true">MMLLRQRALALCCVVLVSGLAGCDFGVDEEVKEFKLGDLVADFTPPPLAELEAKAEWIDRPVLDGMVLLREKQAGEMPKVTVEEALAMKNTTTETNEQILSALGRLPVDDKAVNWDAEIVRHSAFDVKSTNPLLSSSVTESDVSGLTGFGLFGFDWNFKPFASKDAVVSWQSSKDLLYDKVVLRKDLTWSDGKPITAHDVEFSYRLIMTEAVPVPAQRSGTDKIKYIKAYDDHTLIFFHKDALATNVWNVNFSVVPKHIYDNVKELANDPTLQHSDYWVKYEKAPISGGAYVFASRSLGQEALLERRDSYYMHDGKQVRDKPYFKTIRFKMVKDPTASLLQLKGGDLDEMILTPPQWLNETTQDDFYNKCTKAYGLEWTSFHFLWNCQNPLFADKKTRWAMTYAMDHKQLLEKLRFGLDEPCNGIFHPSSRWAPKDPPKPIDQDLTKAAELLKEAGWADTDNDAVLDKEIGGKKVKFEFGMIVADRPDRIAICNLLKQNLEKIGVICTVRPLEFSVLQDKMQKKEFQAAFGGWGTGADPDTSYNIWGSTEERNYAGYINPEVDKIFAEARKEFDEDKRAALYGKLHNMLWDDQPYTWLFFQNAYYGFNKELRGYMFSPRGPYHYSPGFSSVYRAAE</sequence>
<organism evidence="6 7">
    <name type="scientific">Anatilimnocola aggregata</name>
    <dbReference type="NCBI Taxonomy" id="2528021"/>
    <lineage>
        <taxon>Bacteria</taxon>
        <taxon>Pseudomonadati</taxon>
        <taxon>Planctomycetota</taxon>
        <taxon>Planctomycetia</taxon>
        <taxon>Pirellulales</taxon>
        <taxon>Pirellulaceae</taxon>
        <taxon>Anatilimnocola</taxon>
    </lineage>
</organism>
<dbReference type="Gene3D" id="3.40.190.10">
    <property type="entry name" value="Periplasmic binding protein-like II"/>
    <property type="match status" value="1"/>
</dbReference>
<reference evidence="6 7" key="1">
    <citation type="submission" date="2019-02" db="EMBL/GenBank/DDBJ databases">
        <title>Deep-cultivation of Planctomycetes and their phenomic and genomic characterization uncovers novel biology.</title>
        <authorList>
            <person name="Wiegand S."/>
            <person name="Jogler M."/>
            <person name="Boedeker C."/>
            <person name="Pinto D."/>
            <person name="Vollmers J."/>
            <person name="Rivas-Marin E."/>
            <person name="Kohn T."/>
            <person name="Peeters S.H."/>
            <person name="Heuer A."/>
            <person name="Rast P."/>
            <person name="Oberbeckmann S."/>
            <person name="Bunk B."/>
            <person name="Jeske O."/>
            <person name="Meyerdierks A."/>
            <person name="Storesund J.E."/>
            <person name="Kallscheuer N."/>
            <person name="Luecker S."/>
            <person name="Lage O.M."/>
            <person name="Pohl T."/>
            <person name="Merkel B.J."/>
            <person name="Hornburger P."/>
            <person name="Mueller R.-W."/>
            <person name="Bruemmer F."/>
            <person name="Labrenz M."/>
            <person name="Spormann A.M."/>
            <person name="Op den Camp H."/>
            <person name="Overmann J."/>
            <person name="Amann R."/>
            <person name="Jetten M.S.M."/>
            <person name="Mascher T."/>
            <person name="Medema M.H."/>
            <person name="Devos D.P."/>
            <person name="Kaster A.-K."/>
            <person name="Ovreas L."/>
            <person name="Rohde M."/>
            <person name="Galperin M.Y."/>
            <person name="Jogler C."/>
        </authorList>
    </citation>
    <scope>NUCLEOTIDE SEQUENCE [LARGE SCALE GENOMIC DNA]</scope>
    <source>
        <strain evidence="6 7">ETA_A8</strain>
    </source>
</reference>
<dbReference type="EMBL" id="CP036274">
    <property type="protein sequence ID" value="QDU31829.1"/>
    <property type="molecule type" value="Genomic_DNA"/>
</dbReference>
<evidence type="ECO:0000313" key="6">
    <source>
        <dbReference type="EMBL" id="QDU31829.1"/>
    </source>
</evidence>